<dbReference type="PANTHER" id="PTHR46847:SF1">
    <property type="entry name" value="D-ALLOSE-BINDING PERIPLASMIC PROTEIN-RELATED"/>
    <property type="match status" value="1"/>
</dbReference>
<dbReference type="CDD" id="cd19997">
    <property type="entry name" value="PBP1_ABC_sugar_binding-like"/>
    <property type="match status" value="1"/>
</dbReference>
<gene>
    <name evidence="5" type="ORF">X474_12895</name>
</gene>
<dbReference type="Gene3D" id="3.40.50.2300">
    <property type="match status" value="2"/>
</dbReference>
<name>A0A0D2HTE5_9BACT</name>
<dbReference type="STRING" id="1429043.X474_12895"/>
<protein>
    <submittedName>
        <fullName evidence="5">Sugar ABC transporter substrate-binding protein</fullName>
    </submittedName>
</protein>
<comment type="similarity">
    <text evidence="2">Belongs to the bacterial solute-binding protein 2 family.</text>
</comment>
<keyword evidence="3" id="KW-0732">Signal</keyword>
<dbReference type="InterPro" id="IPR028082">
    <property type="entry name" value="Peripla_BP_I"/>
</dbReference>
<evidence type="ECO:0000256" key="1">
    <source>
        <dbReference type="ARBA" id="ARBA00004196"/>
    </source>
</evidence>
<dbReference type="PANTHER" id="PTHR46847">
    <property type="entry name" value="D-ALLOSE-BINDING PERIPLASMIC PROTEIN-RELATED"/>
    <property type="match status" value="1"/>
</dbReference>
<dbReference type="Proteomes" id="UP000032233">
    <property type="component" value="Unassembled WGS sequence"/>
</dbReference>
<evidence type="ECO:0000313" key="5">
    <source>
        <dbReference type="EMBL" id="KIX13783.1"/>
    </source>
</evidence>
<evidence type="ECO:0000313" key="6">
    <source>
        <dbReference type="Proteomes" id="UP000032233"/>
    </source>
</evidence>
<dbReference type="Pfam" id="PF13407">
    <property type="entry name" value="Peripla_BP_4"/>
    <property type="match status" value="1"/>
</dbReference>
<feature type="domain" description="Periplasmic binding protein" evidence="4">
    <location>
        <begin position="45"/>
        <end position="305"/>
    </location>
</feature>
<evidence type="ECO:0000256" key="2">
    <source>
        <dbReference type="ARBA" id="ARBA00007639"/>
    </source>
</evidence>
<accession>A0A0D2HTE5</accession>
<dbReference type="EMBL" id="AZAC01000014">
    <property type="protein sequence ID" value="KIX13783.1"/>
    <property type="molecule type" value="Genomic_DNA"/>
</dbReference>
<dbReference type="AlphaFoldDB" id="A0A0D2HTE5"/>
<comment type="caution">
    <text evidence="5">The sequence shown here is derived from an EMBL/GenBank/DDBJ whole genome shotgun (WGS) entry which is preliminary data.</text>
</comment>
<sequence>MRMSRSKFSVLLLSIFFVGALFLFGNAIQAEAKVDWKLKKGKYVVALSNSYYGNTWRKQMVDNFTEAAESAKKQGLISDYIVQNGDNTVNSQISQINSFILQGVDAIVIDPASSTALNSVLKKAMKAGIKVITFDCSVTLDSVYAVDFDFVTFGYDSVVEMAKLVGEKAKVIIIRGLAGTSADEEMYQGNLKALKNYPNMEVLATVHGDFSATKTQEALLQVLPSLKKVDGVITQCGGDAYGAAQAFEQIGSLGRPVIIGDNSAEFLKWWSEVGKKDGEYKTYSRGTCPSVSSAAFWASLYILNGYDVPKKMICDYYTVYEKELGKYSNMEPGTIISPTYAPEYVLDSIIEPALKKKK</sequence>
<dbReference type="GO" id="GO:0030246">
    <property type="term" value="F:carbohydrate binding"/>
    <property type="evidence" value="ECO:0007669"/>
    <property type="project" value="UniProtKB-ARBA"/>
</dbReference>
<evidence type="ECO:0000256" key="3">
    <source>
        <dbReference type="ARBA" id="ARBA00022729"/>
    </source>
</evidence>
<comment type="subcellular location">
    <subcellularLocation>
        <location evidence="1">Cell envelope</location>
    </subcellularLocation>
</comment>
<dbReference type="FunCoup" id="A0A0D2HTE5">
    <property type="interactions" value="205"/>
</dbReference>
<organism evidence="5 6">
    <name type="scientific">Dethiosulfatarculus sandiegensis</name>
    <dbReference type="NCBI Taxonomy" id="1429043"/>
    <lineage>
        <taxon>Bacteria</taxon>
        <taxon>Pseudomonadati</taxon>
        <taxon>Thermodesulfobacteriota</taxon>
        <taxon>Desulfarculia</taxon>
        <taxon>Desulfarculales</taxon>
        <taxon>Desulfarculaceae</taxon>
        <taxon>Dethiosulfatarculus</taxon>
    </lineage>
</organism>
<proteinExistence type="inferred from homology"/>
<dbReference type="InterPro" id="IPR025997">
    <property type="entry name" value="SBP_2_dom"/>
</dbReference>
<evidence type="ECO:0000259" key="4">
    <source>
        <dbReference type="Pfam" id="PF13407"/>
    </source>
</evidence>
<reference evidence="5 6" key="1">
    <citation type="submission" date="2013-11" db="EMBL/GenBank/DDBJ databases">
        <title>Metagenomic analysis of a methanogenic consortium involved in long chain n-alkane degradation.</title>
        <authorList>
            <person name="Davidova I.A."/>
            <person name="Callaghan A.V."/>
            <person name="Wawrik B."/>
            <person name="Pruitt S."/>
            <person name="Marks C."/>
            <person name="Duncan K.E."/>
            <person name="Suflita J.M."/>
        </authorList>
    </citation>
    <scope>NUCLEOTIDE SEQUENCE [LARGE SCALE GENOMIC DNA]</scope>
    <source>
        <strain evidence="5 6">SPR</strain>
    </source>
</reference>
<dbReference type="SUPFAM" id="SSF53822">
    <property type="entry name" value="Periplasmic binding protein-like I"/>
    <property type="match status" value="1"/>
</dbReference>
<dbReference type="GO" id="GO:0030313">
    <property type="term" value="C:cell envelope"/>
    <property type="evidence" value="ECO:0007669"/>
    <property type="project" value="UniProtKB-SubCell"/>
</dbReference>
<dbReference type="OrthoDB" id="9813037at2"/>
<keyword evidence="6" id="KW-1185">Reference proteome</keyword>
<dbReference type="InParanoid" id="A0A0D2HTE5"/>